<dbReference type="AlphaFoldDB" id="A0A2P4YSL9"/>
<protein>
    <submittedName>
        <fullName evidence="1">Uncharacterized protein</fullName>
    </submittedName>
</protein>
<proteinExistence type="predicted"/>
<accession>A0A2P4YSL9</accession>
<evidence type="ECO:0000313" key="2">
    <source>
        <dbReference type="Proteomes" id="UP000237271"/>
    </source>
</evidence>
<gene>
    <name evidence="1" type="ORF">PHPALM_1324</name>
</gene>
<keyword evidence="2" id="KW-1185">Reference proteome</keyword>
<reference evidence="1 2" key="1">
    <citation type="journal article" date="2017" name="Genome Biol. Evol.">
        <title>Phytophthora megakarya and P. palmivora, closely related causal agents of cacao black pod rot, underwent increases in genome sizes and gene numbers by different mechanisms.</title>
        <authorList>
            <person name="Ali S.S."/>
            <person name="Shao J."/>
            <person name="Lary D.J."/>
            <person name="Kronmiller B."/>
            <person name="Shen D."/>
            <person name="Strem M.D."/>
            <person name="Amoako-Attah I."/>
            <person name="Akrofi A.Y."/>
            <person name="Begoude B.A."/>
            <person name="Ten Hoopen G.M."/>
            <person name="Coulibaly K."/>
            <person name="Kebe B.I."/>
            <person name="Melnick R.L."/>
            <person name="Guiltinan M.J."/>
            <person name="Tyler B.M."/>
            <person name="Meinhardt L.W."/>
            <person name="Bailey B.A."/>
        </authorList>
    </citation>
    <scope>NUCLEOTIDE SEQUENCE [LARGE SCALE GENOMIC DNA]</scope>
    <source>
        <strain evidence="2">sbr112.9</strain>
    </source>
</reference>
<comment type="caution">
    <text evidence="1">The sequence shown here is derived from an EMBL/GenBank/DDBJ whole genome shotgun (WGS) entry which is preliminary data.</text>
</comment>
<sequence>MVKNNKVRGGRRGPRVLSELTPDKGVTGGLYIVAAYNVRFVEHTVALRVANGGHRKTVIDRDQDKPVEEGCRMSFH</sequence>
<dbReference type="Proteomes" id="UP000237271">
    <property type="component" value="Unassembled WGS sequence"/>
</dbReference>
<organism evidence="1 2">
    <name type="scientific">Phytophthora palmivora</name>
    <dbReference type="NCBI Taxonomy" id="4796"/>
    <lineage>
        <taxon>Eukaryota</taxon>
        <taxon>Sar</taxon>
        <taxon>Stramenopiles</taxon>
        <taxon>Oomycota</taxon>
        <taxon>Peronosporomycetes</taxon>
        <taxon>Peronosporales</taxon>
        <taxon>Peronosporaceae</taxon>
        <taxon>Phytophthora</taxon>
    </lineage>
</organism>
<evidence type="ECO:0000313" key="1">
    <source>
        <dbReference type="EMBL" id="POM80794.1"/>
    </source>
</evidence>
<name>A0A2P4YSL9_9STRA</name>
<dbReference type="EMBL" id="NCKW01000282">
    <property type="protein sequence ID" value="POM80794.1"/>
    <property type="molecule type" value="Genomic_DNA"/>
</dbReference>